<dbReference type="SUPFAM" id="SSF46689">
    <property type="entry name" value="Homeodomain-like"/>
    <property type="match status" value="1"/>
</dbReference>
<name>A0A0C2ZDX1_9AGAM</name>
<feature type="compositionally biased region" description="Polar residues" evidence="1">
    <location>
        <begin position="150"/>
        <end position="164"/>
    </location>
</feature>
<feature type="compositionally biased region" description="Low complexity" evidence="1">
    <location>
        <begin position="715"/>
        <end position="737"/>
    </location>
</feature>
<evidence type="ECO:0000313" key="4">
    <source>
        <dbReference type="Proteomes" id="UP000053989"/>
    </source>
</evidence>
<gene>
    <name evidence="3" type="ORF">SCLCIDRAFT_33720</name>
</gene>
<feature type="domain" description="TERF2-interacting telomeric protein 1 Myb" evidence="2">
    <location>
        <begin position="11"/>
        <end position="67"/>
    </location>
</feature>
<evidence type="ECO:0000256" key="1">
    <source>
        <dbReference type="SAM" id="MobiDB-lite"/>
    </source>
</evidence>
<dbReference type="InterPro" id="IPR015010">
    <property type="entry name" value="TERF2IP_Myb"/>
</dbReference>
<sequence length="841" mass="91997">MSSRKTIRVPFTQEDDVLLAKYIAKYCPSKKGRSGNTVFEALEENSGNKWPWSKRHPWQSWRERYKNNSDRFDEVISKYQKKHGIQPDSAPPPPHRPKVVNSTVKKTSDNDNSRKRSATDVADEPEQRPTKRPRVDANGSPKAIAKSEHPTASSSLTTNPTPNERVSDSPDLMSKPRLTRPDEAQTETSVTKVASDVGLRSESSLPPAQIAAYDGAEPSHLPATPEHLAQHPSQNGTGPVLGSGAGTGVDESSRGLSTAPHDEPAQVMTEVTAPTLSRTSPQKESQPSQPLRRRYRSPSTPFGSSPSPPTAATPSSPTKHNVPTTISLDVPRRVAKRSDFVRQTGRTPLLSSPCAGKSGDKDKNTQEVNEEIRSSAEDTKGKGRERVDANKQTSSQMEPPNIAAHNHPFGQIQKARQLTSSNNLNDERSGTKSIQPQVAAKAGFPAPRGLPCSPFRLPEQSQERARSKKMQHPASASVRRHTVGGSQYSHVPSIDLTTLPTTTSHNPSESSTKPLPRRYLPAHVTPPLLRRDLLFASAGPSTRTGSPSFLHHHGHLPPLPIQQMPANTTNPARTFPTSAFTFVSPINSHVTSGQHPSLVHTPSHHAPAPSTTTTPLTPHPADLHLVTDYGLTSLLSSMSANHGFALHVAMGVYRGASNLRETDEVLRGMRETAERYAEGVLRKGDDRRDSVERQNSDNRNKRESPDEQNRRRQETTTTESDSSPSDTESEYSPPETTRAAEWKRRSIGGISTAPLYNANETGDKDQVELEEGRADGEGVEVVEVEDAPIGHEPITVASDEPNGDPGAQEMPSVHVLMQKAKYLEQELGKARYRRHVVSLFR</sequence>
<feature type="compositionally biased region" description="Basic and acidic residues" evidence="1">
    <location>
        <begin position="106"/>
        <end position="118"/>
    </location>
</feature>
<feature type="compositionally biased region" description="Low complexity" evidence="1">
    <location>
        <begin position="600"/>
        <end position="619"/>
    </location>
</feature>
<organism evidence="3 4">
    <name type="scientific">Scleroderma citrinum Foug A</name>
    <dbReference type="NCBI Taxonomy" id="1036808"/>
    <lineage>
        <taxon>Eukaryota</taxon>
        <taxon>Fungi</taxon>
        <taxon>Dikarya</taxon>
        <taxon>Basidiomycota</taxon>
        <taxon>Agaricomycotina</taxon>
        <taxon>Agaricomycetes</taxon>
        <taxon>Agaricomycetidae</taxon>
        <taxon>Boletales</taxon>
        <taxon>Sclerodermatineae</taxon>
        <taxon>Sclerodermataceae</taxon>
        <taxon>Scleroderma</taxon>
    </lineage>
</organism>
<feature type="compositionally biased region" description="Polar residues" evidence="1">
    <location>
        <begin position="272"/>
        <end position="289"/>
    </location>
</feature>
<dbReference type="HOGENOM" id="CLU_302281_0_0_1"/>
<dbReference type="STRING" id="1036808.A0A0C2ZDX1"/>
<dbReference type="EMBL" id="KN822284">
    <property type="protein sequence ID" value="KIM51122.1"/>
    <property type="molecule type" value="Genomic_DNA"/>
</dbReference>
<dbReference type="Pfam" id="PF08914">
    <property type="entry name" value="Myb_Rap1"/>
    <property type="match status" value="1"/>
</dbReference>
<reference evidence="4" key="2">
    <citation type="submission" date="2015-01" db="EMBL/GenBank/DDBJ databases">
        <title>Evolutionary Origins and Diversification of the Mycorrhizal Mutualists.</title>
        <authorList>
            <consortium name="DOE Joint Genome Institute"/>
            <consortium name="Mycorrhizal Genomics Consortium"/>
            <person name="Kohler A."/>
            <person name="Kuo A."/>
            <person name="Nagy L.G."/>
            <person name="Floudas D."/>
            <person name="Copeland A."/>
            <person name="Barry K.W."/>
            <person name="Cichocki N."/>
            <person name="Veneault-Fourrey C."/>
            <person name="LaButti K."/>
            <person name="Lindquist E.A."/>
            <person name="Lipzen A."/>
            <person name="Lundell T."/>
            <person name="Morin E."/>
            <person name="Murat C."/>
            <person name="Riley R."/>
            <person name="Ohm R."/>
            <person name="Sun H."/>
            <person name="Tunlid A."/>
            <person name="Henrissat B."/>
            <person name="Grigoriev I.V."/>
            <person name="Hibbett D.S."/>
            <person name="Martin F."/>
        </authorList>
    </citation>
    <scope>NUCLEOTIDE SEQUENCE [LARGE SCALE GENOMIC DNA]</scope>
    <source>
        <strain evidence="4">Foug A</strain>
    </source>
</reference>
<dbReference type="OrthoDB" id="435460at2759"/>
<feature type="compositionally biased region" description="Basic and acidic residues" evidence="1">
    <location>
        <begin position="358"/>
        <end position="389"/>
    </location>
</feature>
<feature type="region of interest" description="Disordered" evidence="1">
    <location>
        <begin position="591"/>
        <end position="619"/>
    </location>
</feature>
<dbReference type="InterPro" id="IPR009057">
    <property type="entry name" value="Homeodomain-like_sf"/>
</dbReference>
<feature type="compositionally biased region" description="Basic and acidic residues" evidence="1">
    <location>
        <begin position="125"/>
        <end position="135"/>
    </location>
</feature>
<feature type="compositionally biased region" description="Basic and acidic residues" evidence="1">
    <location>
        <begin position="677"/>
        <end position="714"/>
    </location>
</feature>
<dbReference type="AlphaFoldDB" id="A0A0C2ZDX1"/>
<feature type="region of interest" description="Disordered" evidence="1">
    <location>
        <begin position="74"/>
        <end position="406"/>
    </location>
</feature>
<accession>A0A0C2ZDX1</accession>
<dbReference type="InParanoid" id="A0A0C2ZDX1"/>
<feature type="compositionally biased region" description="Basic and acidic residues" evidence="1">
    <location>
        <begin position="330"/>
        <end position="340"/>
    </location>
</feature>
<feature type="compositionally biased region" description="Polar residues" evidence="1">
    <location>
        <begin position="484"/>
        <end position="513"/>
    </location>
</feature>
<proteinExistence type="predicted"/>
<evidence type="ECO:0000259" key="2">
    <source>
        <dbReference type="Pfam" id="PF08914"/>
    </source>
</evidence>
<protein>
    <recommendedName>
        <fullName evidence="2">TERF2-interacting telomeric protein 1 Myb domain-containing protein</fullName>
    </recommendedName>
</protein>
<dbReference type="Proteomes" id="UP000053989">
    <property type="component" value="Unassembled WGS sequence"/>
</dbReference>
<evidence type="ECO:0000313" key="3">
    <source>
        <dbReference type="EMBL" id="KIM51122.1"/>
    </source>
</evidence>
<dbReference type="Gene3D" id="1.10.10.60">
    <property type="entry name" value="Homeodomain-like"/>
    <property type="match status" value="1"/>
</dbReference>
<feature type="region of interest" description="Disordered" evidence="1">
    <location>
        <begin position="677"/>
        <end position="746"/>
    </location>
</feature>
<feature type="region of interest" description="Disordered" evidence="1">
    <location>
        <begin position="419"/>
        <end position="519"/>
    </location>
</feature>
<reference evidence="3 4" key="1">
    <citation type="submission" date="2014-04" db="EMBL/GenBank/DDBJ databases">
        <authorList>
            <consortium name="DOE Joint Genome Institute"/>
            <person name="Kuo A."/>
            <person name="Kohler A."/>
            <person name="Nagy L.G."/>
            <person name="Floudas D."/>
            <person name="Copeland A."/>
            <person name="Barry K.W."/>
            <person name="Cichocki N."/>
            <person name="Veneault-Fourrey C."/>
            <person name="LaButti K."/>
            <person name="Lindquist E.A."/>
            <person name="Lipzen A."/>
            <person name="Lundell T."/>
            <person name="Morin E."/>
            <person name="Murat C."/>
            <person name="Sun H."/>
            <person name="Tunlid A."/>
            <person name="Henrissat B."/>
            <person name="Grigoriev I.V."/>
            <person name="Hibbett D.S."/>
            <person name="Martin F."/>
            <person name="Nordberg H.P."/>
            <person name="Cantor M.N."/>
            <person name="Hua S.X."/>
        </authorList>
    </citation>
    <scope>NUCLEOTIDE SEQUENCE [LARGE SCALE GENOMIC DNA]</scope>
    <source>
        <strain evidence="3 4">Foug A</strain>
    </source>
</reference>
<dbReference type="CDD" id="cd11655">
    <property type="entry name" value="rap1_myb-like"/>
    <property type="match status" value="1"/>
</dbReference>
<keyword evidence="4" id="KW-1185">Reference proteome</keyword>